<dbReference type="AlphaFoldDB" id="A0A1Y1HH85"/>
<feature type="region of interest" description="Disordered" evidence="1">
    <location>
        <begin position="1"/>
        <end position="74"/>
    </location>
</feature>
<organism evidence="2 3">
    <name type="scientific">Klebsormidium nitens</name>
    <name type="common">Green alga</name>
    <name type="synonym">Ulothrix nitens</name>
    <dbReference type="NCBI Taxonomy" id="105231"/>
    <lineage>
        <taxon>Eukaryota</taxon>
        <taxon>Viridiplantae</taxon>
        <taxon>Streptophyta</taxon>
        <taxon>Klebsormidiophyceae</taxon>
        <taxon>Klebsormidiales</taxon>
        <taxon>Klebsormidiaceae</taxon>
        <taxon>Klebsormidium</taxon>
    </lineage>
</organism>
<sequence length="134" mass="15133">MARTKKQAQPKWKREQAKNPQAQTQHNGDAMETDSTAPAEEIAQVATEHNDANEGGESDAPKKVSLGKLKKKQRWEQKQLKVKVTNLKKERLKLGKKNPEHKADRKALTKQMKAMLAEQQKAHTEEMQKGLSVA</sequence>
<accession>A0A1Y1HH85</accession>
<feature type="compositionally biased region" description="Polar residues" evidence="1">
    <location>
        <begin position="18"/>
        <end position="27"/>
    </location>
</feature>
<reference evidence="2 3" key="1">
    <citation type="journal article" date="2014" name="Nat. Commun.">
        <title>Klebsormidium flaccidum genome reveals primary factors for plant terrestrial adaptation.</title>
        <authorList>
            <person name="Hori K."/>
            <person name="Maruyama F."/>
            <person name="Fujisawa T."/>
            <person name="Togashi T."/>
            <person name="Yamamoto N."/>
            <person name="Seo M."/>
            <person name="Sato S."/>
            <person name="Yamada T."/>
            <person name="Mori H."/>
            <person name="Tajima N."/>
            <person name="Moriyama T."/>
            <person name="Ikeuchi M."/>
            <person name="Watanabe M."/>
            <person name="Wada H."/>
            <person name="Kobayashi K."/>
            <person name="Saito M."/>
            <person name="Masuda T."/>
            <person name="Sasaki-Sekimoto Y."/>
            <person name="Mashiguchi K."/>
            <person name="Awai K."/>
            <person name="Shimojima M."/>
            <person name="Masuda S."/>
            <person name="Iwai M."/>
            <person name="Nobusawa T."/>
            <person name="Narise T."/>
            <person name="Kondo S."/>
            <person name="Saito H."/>
            <person name="Sato R."/>
            <person name="Murakawa M."/>
            <person name="Ihara Y."/>
            <person name="Oshima-Yamada Y."/>
            <person name="Ohtaka K."/>
            <person name="Satoh M."/>
            <person name="Sonobe K."/>
            <person name="Ishii M."/>
            <person name="Ohtani R."/>
            <person name="Kanamori-Sato M."/>
            <person name="Honoki R."/>
            <person name="Miyazaki D."/>
            <person name="Mochizuki H."/>
            <person name="Umetsu J."/>
            <person name="Higashi K."/>
            <person name="Shibata D."/>
            <person name="Kamiya Y."/>
            <person name="Sato N."/>
            <person name="Nakamura Y."/>
            <person name="Tabata S."/>
            <person name="Ida S."/>
            <person name="Kurokawa K."/>
            <person name="Ohta H."/>
        </authorList>
    </citation>
    <scope>NUCLEOTIDE SEQUENCE [LARGE SCALE GENOMIC DNA]</scope>
    <source>
        <strain evidence="2 3">NIES-2285</strain>
    </source>
</reference>
<gene>
    <name evidence="2" type="ORF">KFL_000030770</name>
</gene>
<proteinExistence type="predicted"/>
<name>A0A1Y1HH85_KLENI</name>
<evidence type="ECO:0000256" key="1">
    <source>
        <dbReference type="SAM" id="MobiDB-lite"/>
    </source>
</evidence>
<protein>
    <submittedName>
        <fullName evidence="2">Uncharacterized protein</fullName>
    </submittedName>
</protein>
<evidence type="ECO:0000313" key="3">
    <source>
        <dbReference type="Proteomes" id="UP000054558"/>
    </source>
</evidence>
<dbReference type="Proteomes" id="UP000054558">
    <property type="component" value="Unassembled WGS sequence"/>
</dbReference>
<evidence type="ECO:0000313" key="2">
    <source>
        <dbReference type="EMBL" id="GAQ77800.1"/>
    </source>
</evidence>
<keyword evidence="3" id="KW-1185">Reference proteome</keyword>
<dbReference type="EMBL" id="DF236952">
    <property type="protein sequence ID" value="GAQ77800.1"/>
    <property type="molecule type" value="Genomic_DNA"/>
</dbReference>